<evidence type="ECO:0000313" key="1">
    <source>
        <dbReference type="EMBL" id="GFQ06785.1"/>
    </source>
</evidence>
<accession>A0A830DE89</accession>
<proteinExistence type="predicted"/>
<gene>
    <name evidence="1" type="ORF">PHJA_002822500</name>
</gene>
<name>A0A830DE89_9LAMI</name>
<sequence length="53" mass="5884">MDNTSACDNRSNWGGCIISSMEYCLVRLGCRPISYSNLYGHHSGFHSTCVLLL</sequence>
<organism evidence="1 2">
    <name type="scientific">Phtheirospermum japonicum</name>
    <dbReference type="NCBI Taxonomy" id="374723"/>
    <lineage>
        <taxon>Eukaryota</taxon>
        <taxon>Viridiplantae</taxon>
        <taxon>Streptophyta</taxon>
        <taxon>Embryophyta</taxon>
        <taxon>Tracheophyta</taxon>
        <taxon>Spermatophyta</taxon>
        <taxon>Magnoliopsida</taxon>
        <taxon>eudicotyledons</taxon>
        <taxon>Gunneridae</taxon>
        <taxon>Pentapetalae</taxon>
        <taxon>asterids</taxon>
        <taxon>lamiids</taxon>
        <taxon>Lamiales</taxon>
        <taxon>Orobanchaceae</taxon>
        <taxon>Orobanchaceae incertae sedis</taxon>
        <taxon>Phtheirospermum</taxon>
    </lineage>
</organism>
<protein>
    <submittedName>
        <fullName evidence="1">Probable amino acid permease 7</fullName>
    </submittedName>
</protein>
<evidence type="ECO:0000313" key="2">
    <source>
        <dbReference type="Proteomes" id="UP000653305"/>
    </source>
</evidence>
<dbReference type="Proteomes" id="UP000653305">
    <property type="component" value="Unassembled WGS sequence"/>
</dbReference>
<reference evidence="1" key="1">
    <citation type="submission" date="2020-07" db="EMBL/GenBank/DDBJ databases">
        <title>Ethylene signaling mediates host invasion by parasitic plants.</title>
        <authorList>
            <person name="Yoshida S."/>
        </authorList>
    </citation>
    <scope>NUCLEOTIDE SEQUENCE</scope>
    <source>
        <strain evidence="1">Okayama</strain>
    </source>
</reference>
<keyword evidence="2" id="KW-1185">Reference proteome</keyword>
<dbReference type="EMBL" id="BMAC01001306">
    <property type="protein sequence ID" value="GFQ06785.1"/>
    <property type="molecule type" value="Genomic_DNA"/>
</dbReference>
<dbReference type="AlphaFoldDB" id="A0A830DE89"/>
<comment type="caution">
    <text evidence="1">The sequence shown here is derived from an EMBL/GenBank/DDBJ whole genome shotgun (WGS) entry which is preliminary data.</text>
</comment>